<dbReference type="Proteomes" id="UP001149140">
    <property type="component" value="Unassembled WGS sequence"/>
</dbReference>
<sequence>MSELDDNGTVPPVGEEIHMPAPSILPLINAAALSLTIVSVTLTPYLVIFFAIIFVWTTIRWIADTRRDIADLPLDHSSH</sequence>
<dbReference type="AlphaFoldDB" id="A0A9X3S0X7"/>
<comment type="caution">
    <text evidence="2">The sequence shown here is derived from an EMBL/GenBank/DDBJ whole genome shotgun (WGS) entry which is preliminary data.</text>
</comment>
<reference evidence="2" key="1">
    <citation type="submission" date="2022-10" db="EMBL/GenBank/DDBJ databases">
        <title>The WGS of Solirubrobacter ginsenosidimutans DSM 21036.</title>
        <authorList>
            <person name="Jiang Z."/>
        </authorList>
    </citation>
    <scope>NUCLEOTIDE SEQUENCE</scope>
    <source>
        <strain evidence="2">DSM 21036</strain>
    </source>
</reference>
<keyword evidence="1" id="KW-0472">Membrane</keyword>
<keyword evidence="3" id="KW-1185">Reference proteome</keyword>
<accession>A0A9X3S0X7</accession>
<gene>
    <name evidence="2" type="ORF">OM076_09515</name>
</gene>
<evidence type="ECO:0000313" key="3">
    <source>
        <dbReference type="Proteomes" id="UP001149140"/>
    </source>
</evidence>
<organism evidence="2 3">
    <name type="scientific">Solirubrobacter ginsenosidimutans</name>
    <dbReference type="NCBI Taxonomy" id="490573"/>
    <lineage>
        <taxon>Bacteria</taxon>
        <taxon>Bacillati</taxon>
        <taxon>Actinomycetota</taxon>
        <taxon>Thermoleophilia</taxon>
        <taxon>Solirubrobacterales</taxon>
        <taxon>Solirubrobacteraceae</taxon>
        <taxon>Solirubrobacter</taxon>
    </lineage>
</organism>
<dbReference type="EMBL" id="JAPDOD010000005">
    <property type="protein sequence ID" value="MDA0160502.1"/>
    <property type="molecule type" value="Genomic_DNA"/>
</dbReference>
<dbReference type="Gene3D" id="1.10.287.70">
    <property type="match status" value="1"/>
</dbReference>
<dbReference type="RefSeq" id="WP_270039380.1">
    <property type="nucleotide sequence ID" value="NZ_JAPDOD010000005.1"/>
</dbReference>
<keyword evidence="1" id="KW-0812">Transmembrane</keyword>
<protein>
    <submittedName>
        <fullName evidence="2">Uncharacterized protein</fullName>
    </submittedName>
</protein>
<name>A0A9X3S0X7_9ACTN</name>
<evidence type="ECO:0000256" key="1">
    <source>
        <dbReference type="SAM" id="Phobius"/>
    </source>
</evidence>
<evidence type="ECO:0000313" key="2">
    <source>
        <dbReference type="EMBL" id="MDA0160502.1"/>
    </source>
</evidence>
<feature type="transmembrane region" description="Helical" evidence="1">
    <location>
        <begin position="30"/>
        <end position="57"/>
    </location>
</feature>
<keyword evidence="1" id="KW-1133">Transmembrane helix</keyword>
<proteinExistence type="predicted"/>